<organism evidence="1 2">
    <name type="scientific">Periweissella beninensis</name>
    <dbReference type="NCBI Taxonomy" id="504936"/>
    <lineage>
        <taxon>Bacteria</taxon>
        <taxon>Bacillati</taxon>
        <taxon>Bacillota</taxon>
        <taxon>Bacilli</taxon>
        <taxon>Lactobacillales</taxon>
        <taxon>Lactobacillaceae</taxon>
        <taxon>Periweissella</taxon>
    </lineage>
</organism>
<evidence type="ECO:0000313" key="1">
    <source>
        <dbReference type="EMBL" id="MCM2436661.1"/>
    </source>
</evidence>
<gene>
    <name evidence="1" type="ORF">KAK10_01760</name>
</gene>
<dbReference type="EMBL" id="JAGMVS010000038">
    <property type="protein sequence ID" value="MCM2436661.1"/>
    <property type="molecule type" value="Genomic_DNA"/>
</dbReference>
<dbReference type="Proteomes" id="UP001057481">
    <property type="component" value="Unassembled WGS sequence"/>
</dbReference>
<accession>A0ABT0VFR6</accession>
<reference evidence="1" key="1">
    <citation type="submission" date="2021-04" db="EMBL/GenBank/DDBJ databases">
        <title>Taxonomic assessment of Weissella genus.</title>
        <authorList>
            <person name="Fanelli F."/>
            <person name="Chieffi D."/>
            <person name="Dell'Aquila A."/>
            <person name="Gyu-Sung C."/>
            <person name="Franz C.M.A.P."/>
            <person name="Fusco V."/>
        </authorList>
    </citation>
    <scope>NUCLEOTIDE SEQUENCE</scope>
    <source>
        <strain evidence="1">LMG 25373</strain>
    </source>
</reference>
<comment type="caution">
    <text evidence="1">The sequence shown here is derived from an EMBL/GenBank/DDBJ whole genome shotgun (WGS) entry which is preliminary data.</text>
</comment>
<evidence type="ECO:0000313" key="2">
    <source>
        <dbReference type="Proteomes" id="UP001057481"/>
    </source>
</evidence>
<keyword evidence="2" id="KW-1185">Reference proteome</keyword>
<sequence>MHLKKAITAYQVNPKSWKVIKKIKLKANTRVTVANTANLSWIISANKLAKRHGYQWIIKKHYNTSWLKY</sequence>
<protein>
    <submittedName>
        <fullName evidence="1">Uncharacterized protein</fullName>
    </submittedName>
</protein>
<proteinExistence type="predicted"/>
<name>A0ABT0VFR6_9LACO</name>